<keyword evidence="4 6" id="KW-0067">ATP-binding</keyword>
<dbReference type="InterPro" id="IPR027417">
    <property type="entry name" value="P-loop_NTPase"/>
</dbReference>
<sequence>MTTLTPTPAIHCQALTLEATQPAAWWRRVPRQRVLDQCALNLPVGSVTGLIGRNGAGKSSLIRCLLGLTPVSEGQARLLGEDSAQLSDAVRARLGYVPQSPELFGWMTGQEHAEVAASLYPGHDRAWFEQLAERFALPLQQKADELAQGDQQKLALALALAHHPTLLLLDEPVASLDPLARRAFLRTLFELPERDGEGDAPPRTVLISSHLLGDLERVVSHVCFMQAGQVQLMDEWDALLEHLRLHEVSAPIRHAAVRHSRATATGWQLLVDERRTPPPALAQGGRGLCMDELFDVLNG</sequence>
<evidence type="ECO:0000256" key="2">
    <source>
        <dbReference type="ARBA" id="ARBA00022475"/>
    </source>
</evidence>
<dbReference type="SUPFAM" id="SSF52540">
    <property type="entry name" value="P-loop containing nucleoside triphosphate hydrolases"/>
    <property type="match status" value="1"/>
</dbReference>
<dbReference type="Gene3D" id="3.40.50.300">
    <property type="entry name" value="P-loop containing nucleotide triphosphate hydrolases"/>
    <property type="match status" value="1"/>
</dbReference>
<organism evidence="6 7">
    <name type="scientific">Roseateles rivi</name>
    <dbReference type="NCBI Taxonomy" id="3299028"/>
    <lineage>
        <taxon>Bacteria</taxon>
        <taxon>Pseudomonadati</taxon>
        <taxon>Pseudomonadota</taxon>
        <taxon>Betaproteobacteria</taxon>
        <taxon>Burkholderiales</taxon>
        <taxon>Sphaerotilaceae</taxon>
        <taxon>Roseateles</taxon>
    </lineage>
</organism>
<name>A0ABW7FSD6_9BURK</name>
<protein>
    <submittedName>
        <fullName evidence="6">ABC transporter ATP-binding protein</fullName>
    </submittedName>
</protein>
<dbReference type="SMART" id="SM00382">
    <property type="entry name" value="AAA"/>
    <property type="match status" value="1"/>
</dbReference>
<dbReference type="RefSeq" id="WP_394458586.1">
    <property type="nucleotide sequence ID" value="NZ_JBIGHZ010000001.1"/>
</dbReference>
<dbReference type="EMBL" id="JBIGHZ010000001">
    <property type="protein sequence ID" value="MFG6447218.1"/>
    <property type="molecule type" value="Genomic_DNA"/>
</dbReference>
<keyword evidence="7" id="KW-1185">Reference proteome</keyword>
<dbReference type="Proteomes" id="UP001606099">
    <property type="component" value="Unassembled WGS sequence"/>
</dbReference>
<comment type="caution">
    <text evidence="6">The sequence shown here is derived from an EMBL/GenBank/DDBJ whole genome shotgun (WGS) entry which is preliminary data.</text>
</comment>
<proteinExistence type="predicted"/>
<feature type="domain" description="ABC transporter" evidence="5">
    <location>
        <begin position="10"/>
        <end position="252"/>
    </location>
</feature>
<keyword evidence="1" id="KW-0813">Transport</keyword>
<dbReference type="PROSITE" id="PS00211">
    <property type="entry name" value="ABC_TRANSPORTER_1"/>
    <property type="match status" value="1"/>
</dbReference>
<gene>
    <name evidence="6" type="ORF">ACG0Z6_03050</name>
</gene>
<dbReference type="InterPro" id="IPR003439">
    <property type="entry name" value="ABC_transporter-like_ATP-bd"/>
</dbReference>
<evidence type="ECO:0000256" key="1">
    <source>
        <dbReference type="ARBA" id="ARBA00022448"/>
    </source>
</evidence>
<dbReference type="CDD" id="cd03230">
    <property type="entry name" value="ABC_DR_subfamily_A"/>
    <property type="match status" value="1"/>
</dbReference>
<dbReference type="Pfam" id="PF00005">
    <property type="entry name" value="ABC_tran"/>
    <property type="match status" value="1"/>
</dbReference>
<reference evidence="6 7" key="1">
    <citation type="submission" date="2024-08" db="EMBL/GenBank/DDBJ databases">
        <authorList>
            <person name="Lu H."/>
        </authorList>
    </citation>
    <scope>NUCLEOTIDE SEQUENCE [LARGE SCALE GENOMIC DNA]</scope>
    <source>
        <strain evidence="6 7">BYS180W</strain>
    </source>
</reference>
<evidence type="ECO:0000259" key="5">
    <source>
        <dbReference type="PROSITE" id="PS50893"/>
    </source>
</evidence>
<keyword evidence="2" id="KW-1003">Cell membrane</keyword>
<keyword evidence="3" id="KW-0547">Nucleotide-binding</keyword>
<dbReference type="InterPro" id="IPR051782">
    <property type="entry name" value="ABC_Transporter_VariousFunc"/>
</dbReference>
<evidence type="ECO:0000256" key="3">
    <source>
        <dbReference type="ARBA" id="ARBA00022741"/>
    </source>
</evidence>
<dbReference type="GO" id="GO:0005524">
    <property type="term" value="F:ATP binding"/>
    <property type="evidence" value="ECO:0007669"/>
    <property type="project" value="UniProtKB-KW"/>
</dbReference>
<dbReference type="PANTHER" id="PTHR42939:SF1">
    <property type="entry name" value="ABC TRANSPORTER ATP-BINDING PROTEIN ALBC-RELATED"/>
    <property type="match status" value="1"/>
</dbReference>
<dbReference type="PANTHER" id="PTHR42939">
    <property type="entry name" value="ABC TRANSPORTER ATP-BINDING PROTEIN ALBC-RELATED"/>
    <property type="match status" value="1"/>
</dbReference>
<dbReference type="InterPro" id="IPR003593">
    <property type="entry name" value="AAA+_ATPase"/>
</dbReference>
<dbReference type="PROSITE" id="PS50893">
    <property type="entry name" value="ABC_TRANSPORTER_2"/>
    <property type="match status" value="1"/>
</dbReference>
<dbReference type="InterPro" id="IPR017871">
    <property type="entry name" value="ABC_transporter-like_CS"/>
</dbReference>
<evidence type="ECO:0000313" key="7">
    <source>
        <dbReference type="Proteomes" id="UP001606099"/>
    </source>
</evidence>
<evidence type="ECO:0000313" key="6">
    <source>
        <dbReference type="EMBL" id="MFG6447218.1"/>
    </source>
</evidence>
<keyword evidence="2" id="KW-0472">Membrane</keyword>
<evidence type="ECO:0000256" key="4">
    <source>
        <dbReference type="ARBA" id="ARBA00022840"/>
    </source>
</evidence>
<accession>A0ABW7FSD6</accession>